<evidence type="ECO:0000256" key="1">
    <source>
        <dbReference type="SAM" id="MobiDB-lite"/>
    </source>
</evidence>
<dbReference type="AlphaFoldDB" id="A0A4Z2H8A4"/>
<feature type="region of interest" description="Disordered" evidence="1">
    <location>
        <begin position="1"/>
        <end position="20"/>
    </location>
</feature>
<comment type="caution">
    <text evidence="2">The sequence shown here is derived from an EMBL/GenBank/DDBJ whole genome shotgun (WGS) entry which is preliminary data.</text>
</comment>
<evidence type="ECO:0000313" key="3">
    <source>
        <dbReference type="Proteomes" id="UP000314294"/>
    </source>
</evidence>
<proteinExistence type="predicted"/>
<protein>
    <submittedName>
        <fullName evidence="2">Uncharacterized protein</fullName>
    </submittedName>
</protein>
<sequence>MRSSAGTFGGSRGALIGGGPDPRVWERITFLRQWSRHRGSPGSTGEHRELWGGLQPRAPVTTPSGDVTGSWSHTCASLQPGEKVNHWRSTEDQIFSEVRGQGQGGGRAARGWQGVSVLLRDTSAGRRNLNSGCLGNAEARQYNSQEAARERLLLSTLQTCGHISGTLSQDTARSVKTLFSPLTTGGFRSSGRLRFTLFSRITREQSDGLPGSTEEVRMERSR</sequence>
<keyword evidence="3" id="KW-1185">Reference proteome</keyword>
<name>A0A4Z2H8A4_9TELE</name>
<accession>A0A4Z2H8A4</accession>
<gene>
    <name evidence="2" type="ORF">EYF80_027887</name>
</gene>
<organism evidence="2 3">
    <name type="scientific">Liparis tanakae</name>
    <name type="common">Tanaka's snailfish</name>
    <dbReference type="NCBI Taxonomy" id="230148"/>
    <lineage>
        <taxon>Eukaryota</taxon>
        <taxon>Metazoa</taxon>
        <taxon>Chordata</taxon>
        <taxon>Craniata</taxon>
        <taxon>Vertebrata</taxon>
        <taxon>Euteleostomi</taxon>
        <taxon>Actinopterygii</taxon>
        <taxon>Neopterygii</taxon>
        <taxon>Teleostei</taxon>
        <taxon>Neoteleostei</taxon>
        <taxon>Acanthomorphata</taxon>
        <taxon>Eupercaria</taxon>
        <taxon>Perciformes</taxon>
        <taxon>Cottioidei</taxon>
        <taxon>Cottales</taxon>
        <taxon>Liparidae</taxon>
        <taxon>Liparis</taxon>
    </lineage>
</organism>
<reference evidence="2 3" key="1">
    <citation type="submission" date="2019-03" db="EMBL/GenBank/DDBJ databases">
        <title>First draft genome of Liparis tanakae, snailfish: a comprehensive survey of snailfish specific genes.</title>
        <authorList>
            <person name="Kim W."/>
            <person name="Song I."/>
            <person name="Jeong J.-H."/>
            <person name="Kim D."/>
            <person name="Kim S."/>
            <person name="Ryu S."/>
            <person name="Song J.Y."/>
            <person name="Lee S.K."/>
        </authorList>
    </citation>
    <scope>NUCLEOTIDE SEQUENCE [LARGE SCALE GENOMIC DNA]</scope>
    <source>
        <tissue evidence="2">Muscle</tissue>
    </source>
</reference>
<dbReference type="EMBL" id="SRLO01000306">
    <property type="protein sequence ID" value="TNN61871.1"/>
    <property type="molecule type" value="Genomic_DNA"/>
</dbReference>
<feature type="compositionally biased region" description="Gly residues" evidence="1">
    <location>
        <begin position="7"/>
        <end position="20"/>
    </location>
</feature>
<dbReference type="Proteomes" id="UP000314294">
    <property type="component" value="Unassembled WGS sequence"/>
</dbReference>
<evidence type="ECO:0000313" key="2">
    <source>
        <dbReference type="EMBL" id="TNN61871.1"/>
    </source>
</evidence>